<dbReference type="Gene3D" id="1.20.1050.10">
    <property type="match status" value="1"/>
</dbReference>
<dbReference type="OrthoDB" id="5505436at2"/>
<name>D0LL76_HALO1</name>
<evidence type="ECO:0000313" key="4">
    <source>
        <dbReference type="Proteomes" id="UP000001880"/>
    </source>
</evidence>
<sequence>MKFTYFQVRGRAEPIRLMFALTGAEYEDDGVTFERWMGPEGKAKYSQLTPFGQLPTLEDDGLTLCQTGAISRYVAGKLGLYGETPAERARIDEVAETAFEIIQGTIRLIWNPQFADKRAEHRETTSKQLTALSAYFQRTRPATEGDPVHWAIPGTFTMADAYMAFALENLIKLHPGLLSEFPELEKAMTAFFAADGVREYVRSERRCPTLGPPMVQFGGKPEESHTWT</sequence>
<dbReference type="GO" id="GO:0004364">
    <property type="term" value="F:glutathione transferase activity"/>
    <property type="evidence" value="ECO:0007669"/>
    <property type="project" value="TreeGrafter"/>
</dbReference>
<dbReference type="eggNOG" id="COG0625">
    <property type="taxonomic scope" value="Bacteria"/>
</dbReference>
<keyword evidence="3" id="KW-0808">Transferase</keyword>
<dbReference type="InterPro" id="IPR004046">
    <property type="entry name" value="GST_C"/>
</dbReference>
<dbReference type="PROSITE" id="PS50404">
    <property type="entry name" value="GST_NTER"/>
    <property type="match status" value="1"/>
</dbReference>
<dbReference type="InterPro" id="IPR036249">
    <property type="entry name" value="Thioredoxin-like_sf"/>
</dbReference>
<dbReference type="Gene3D" id="3.40.30.10">
    <property type="entry name" value="Glutaredoxin"/>
    <property type="match status" value="1"/>
</dbReference>
<keyword evidence="4" id="KW-1185">Reference proteome</keyword>
<feature type="domain" description="GST N-terminal" evidence="1">
    <location>
        <begin position="1"/>
        <end position="82"/>
    </location>
</feature>
<accession>D0LL76</accession>
<dbReference type="InterPro" id="IPR036282">
    <property type="entry name" value="Glutathione-S-Trfase_C_sf"/>
</dbReference>
<evidence type="ECO:0000259" key="1">
    <source>
        <dbReference type="PROSITE" id="PS50404"/>
    </source>
</evidence>
<dbReference type="InterPro" id="IPR050213">
    <property type="entry name" value="GST_superfamily"/>
</dbReference>
<evidence type="ECO:0000313" key="3">
    <source>
        <dbReference type="EMBL" id="ACY18572.1"/>
    </source>
</evidence>
<dbReference type="PROSITE" id="PS50405">
    <property type="entry name" value="GST_CTER"/>
    <property type="match status" value="1"/>
</dbReference>
<dbReference type="PANTHER" id="PTHR11571">
    <property type="entry name" value="GLUTATHIONE S-TRANSFERASE"/>
    <property type="match status" value="1"/>
</dbReference>
<dbReference type="Pfam" id="PF02798">
    <property type="entry name" value="GST_N"/>
    <property type="match status" value="1"/>
</dbReference>
<dbReference type="InterPro" id="IPR004045">
    <property type="entry name" value="Glutathione_S-Trfase_N"/>
</dbReference>
<dbReference type="SUPFAM" id="SSF52833">
    <property type="entry name" value="Thioredoxin-like"/>
    <property type="match status" value="1"/>
</dbReference>
<protein>
    <submittedName>
        <fullName evidence="3">Glutathione S-transferase domain protein</fullName>
    </submittedName>
</protein>
<dbReference type="KEGG" id="hoh:Hoch_6097"/>
<dbReference type="AlphaFoldDB" id="D0LL76"/>
<reference evidence="3 4" key="1">
    <citation type="journal article" date="2010" name="Stand. Genomic Sci.">
        <title>Complete genome sequence of Haliangium ochraceum type strain (SMP-2).</title>
        <authorList>
            <consortium name="US DOE Joint Genome Institute (JGI-PGF)"/>
            <person name="Ivanova N."/>
            <person name="Daum C."/>
            <person name="Lang E."/>
            <person name="Abt B."/>
            <person name="Kopitz M."/>
            <person name="Saunders E."/>
            <person name="Lapidus A."/>
            <person name="Lucas S."/>
            <person name="Glavina Del Rio T."/>
            <person name="Nolan M."/>
            <person name="Tice H."/>
            <person name="Copeland A."/>
            <person name="Cheng J.F."/>
            <person name="Chen F."/>
            <person name="Bruce D."/>
            <person name="Goodwin L."/>
            <person name="Pitluck S."/>
            <person name="Mavromatis K."/>
            <person name="Pati A."/>
            <person name="Mikhailova N."/>
            <person name="Chen A."/>
            <person name="Palaniappan K."/>
            <person name="Land M."/>
            <person name="Hauser L."/>
            <person name="Chang Y.J."/>
            <person name="Jeffries C.D."/>
            <person name="Detter J.C."/>
            <person name="Brettin T."/>
            <person name="Rohde M."/>
            <person name="Goker M."/>
            <person name="Bristow J."/>
            <person name="Markowitz V."/>
            <person name="Eisen J.A."/>
            <person name="Hugenholtz P."/>
            <person name="Kyrpides N.C."/>
            <person name="Klenk H.P."/>
        </authorList>
    </citation>
    <scope>NUCLEOTIDE SEQUENCE [LARGE SCALE GENOMIC DNA]</scope>
    <source>
        <strain evidence="4">DSM 14365 / CIP 107738 / JCM 11303 / AJ 13395 / SMP-2</strain>
    </source>
</reference>
<dbReference type="SUPFAM" id="SSF47616">
    <property type="entry name" value="GST C-terminal domain-like"/>
    <property type="match status" value="1"/>
</dbReference>
<dbReference type="Pfam" id="PF14497">
    <property type="entry name" value="GST_C_3"/>
    <property type="match status" value="1"/>
</dbReference>
<dbReference type="HOGENOM" id="CLU_039475_1_0_7"/>
<organism evidence="3 4">
    <name type="scientific">Haliangium ochraceum (strain DSM 14365 / JCM 11303 / SMP-2)</name>
    <dbReference type="NCBI Taxonomy" id="502025"/>
    <lineage>
        <taxon>Bacteria</taxon>
        <taxon>Pseudomonadati</taxon>
        <taxon>Myxococcota</taxon>
        <taxon>Polyangia</taxon>
        <taxon>Haliangiales</taxon>
        <taxon>Kofleriaceae</taxon>
        <taxon>Haliangium</taxon>
    </lineage>
</organism>
<dbReference type="GO" id="GO:0006749">
    <property type="term" value="P:glutathione metabolic process"/>
    <property type="evidence" value="ECO:0007669"/>
    <property type="project" value="TreeGrafter"/>
</dbReference>
<dbReference type="Proteomes" id="UP000001880">
    <property type="component" value="Chromosome"/>
</dbReference>
<dbReference type="STRING" id="502025.Hoch_6097"/>
<dbReference type="SFLD" id="SFLDG01205">
    <property type="entry name" value="AMPS.1"/>
    <property type="match status" value="1"/>
</dbReference>
<dbReference type="CDD" id="cd03039">
    <property type="entry name" value="GST_N_Sigma_like"/>
    <property type="match status" value="1"/>
</dbReference>
<dbReference type="InterPro" id="IPR040079">
    <property type="entry name" value="Glutathione_S-Trfase"/>
</dbReference>
<gene>
    <name evidence="3" type="ordered locus">Hoch_6097</name>
</gene>
<dbReference type="RefSeq" id="WP_012831164.1">
    <property type="nucleotide sequence ID" value="NC_013440.1"/>
</dbReference>
<dbReference type="InterPro" id="IPR010987">
    <property type="entry name" value="Glutathione-S-Trfase_C-like"/>
</dbReference>
<dbReference type="SFLD" id="SFLDG00363">
    <property type="entry name" value="AMPS_(cytGST):_Alpha-__Mu-__Pi"/>
    <property type="match status" value="1"/>
</dbReference>
<dbReference type="EMBL" id="CP001804">
    <property type="protein sequence ID" value="ACY18572.1"/>
    <property type="molecule type" value="Genomic_DNA"/>
</dbReference>
<dbReference type="SFLD" id="SFLDS00019">
    <property type="entry name" value="Glutathione_Transferase_(cytos"/>
    <property type="match status" value="1"/>
</dbReference>
<evidence type="ECO:0000259" key="2">
    <source>
        <dbReference type="PROSITE" id="PS50405"/>
    </source>
</evidence>
<proteinExistence type="predicted"/>
<feature type="domain" description="GST C-terminal" evidence="2">
    <location>
        <begin position="84"/>
        <end position="210"/>
    </location>
</feature>